<evidence type="ECO:0000313" key="2">
    <source>
        <dbReference type="Proteomes" id="UP000077856"/>
    </source>
</evidence>
<protein>
    <recommendedName>
        <fullName evidence="3">Phage portal protein</fullName>
    </recommendedName>
</protein>
<name>A0A160MA61_9BACI</name>
<proteinExistence type="predicted"/>
<dbReference type="STRING" id="1196031.A361_10835"/>
<dbReference type="AlphaFoldDB" id="A0A160MA61"/>
<organism evidence="1 2">
    <name type="scientific">Cytobacillus oceanisediminis 2691</name>
    <dbReference type="NCBI Taxonomy" id="1196031"/>
    <lineage>
        <taxon>Bacteria</taxon>
        <taxon>Bacillati</taxon>
        <taxon>Bacillota</taxon>
        <taxon>Bacilli</taxon>
        <taxon>Bacillales</taxon>
        <taxon>Bacillaceae</taxon>
        <taxon>Cytobacillus</taxon>
    </lineage>
</organism>
<evidence type="ECO:0008006" key="3">
    <source>
        <dbReference type="Google" id="ProtNLM"/>
    </source>
</evidence>
<dbReference type="KEGG" id="bon:A361_10835"/>
<reference evidence="1 2" key="1">
    <citation type="submission" date="2016-04" db="EMBL/GenBank/DDBJ databases">
        <title>Complete genome sequence of Bacillus oceanisediminis strain 2691.</title>
        <authorList>
            <person name="Jeong H."/>
            <person name="Kim H.J."/>
            <person name="Lee D.-W."/>
        </authorList>
    </citation>
    <scope>NUCLEOTIDE SEQUENCE [LARGE SCALE GENOMIC DNA]</scope>
    <source>
        <strain evidence="1 2">2691</strain>
    </source>
</reference>
<dbReference type="eggNOG" id="ENOG502Z99R">
    <property type="taxonomic scope" value="Bacteria"/>
</dbReference>
<dbReference type="Proteomes" id="UP000077856">
    <property type="component" value="Chromosome"/>
</dbReference>
<evidence type="ECO:0000313" key="1">
    <source>
        <dbReference type="EMBL" id="AND39610.1"/>
    </source>
</evidence>
<dbReference type="Pfam" id="PF05133">
    <property type="entry name" value="SPP1_portal"/>
    <property type="match status" value="1"/>
</dbReference>
<sequence length="487" mass="55278">MSLFNKGEYFPPESHLERIERYRKNKQIIKGNHDLIFNNFPDHRQQLVYIASNLPGTLAKKSADFLFGETPVFSAGKDDSSEEQKAIERLVEENDLHITNYESAYGNAYRGDSFYKIRWGQRYGGLLPESADPFRVFIEAQKAEYVIPETLSGDSSSIYAYHIARPVVIEGTGDEEWVLNVESHYPGRIEYSKYKIRPFRHSSYENAVIEWKIEDEIVSERRTVDTGVSFHLIVHVPNTSTDDSWEGIDDISENESIFAEIDNRLSKIAEILDKHSDPAMAVPHGTLGEDEKGNPIFHAGRDKIFEVMDKSELIPQYITWNGQLDAAFKELELLLDHLLIVSELPPVALGKGDSGTSGASGYAIKWRMNSLLAKINRKRQYYNKGLKHVLLVAQMLEHAKSDKKPSYKITVPKIRFKDGLPDDEMEQANIAQIRTGGKATQSQLSAIMDIHGFTEEQARIELKRIQEEEKAESFVESSVFNEDGGGE</sequence>
<dbReference type="InterPro" id="IPR021145">
    <property type="entry name" value="Portal_protein_SPP1_Gp6-like"/>
</dbReference>
<accession>A0A160MA61</accession>
<dbReference type="RefSeq" id="WP_019381930.1">
    <property type="nucleotide sequence ID" value="NZ_CP015506.1"/>
</dbReference>
<dbReference type="EMBL" id="CP015506">
    <property type="protein sequence ID" value="AND39610.1"/>
    <property type="molecule type" value="Genomic_DNA"/>
</dbReference>
<gene>
    <name evidence="1" type="ORF">A361_10835</name>
</gene>